<dbReference type="EMBL" id="CP020946">
    <property type="protein sequence ID" value="ASD62925.1"/>
    <property type="molecule type" value="Genomic_DNA"/>
</dbReference>
<accession>A0A1Z3N634</accession>
<evidence type="ECO:0000313" key="2">
    <source>
        <dbReference type="EMBL" id="ASD62925.1"/>
    </source>
</evidence>
<dbReference type="CDD" id="cd00257">
    <property type="entry name" value="beta-trefoil_FSCN-like"/>
    <property type="match status" value="1"/>
</dbReference>
<dbReference type="Proteomes" id="UP000197003">
    <property type="component" value="Chromosome"/>
</dbReference>
<evidence type="ECO:0000256" key="1">
    <source>
        <dbReference type="SAM" id="SignalP"/>
    </source>
</evidence>
<gene>
    <name evidence="2" type="ORF">B9G79_04750</name>
</gene>
<sequence>MKTKLILSVFLFVGMAATSAQACNAPISCVIKTYLGNYVTAVGGGGRITDVIHTDATKVGSWERFTLVDSCDGSSVINYGIKTSKGYYLTAVGGGGRITDVIHSDATQLQAWEKFKLISLGYGAYAIQTISGHYVTAVGGGGRITDTIHTDATQIRNWEKFRFICQ</sequence>
<feature type="chain" id="PRO_5011785973" description="Ricin B lectin domain-containing protein" evidence="1">
    <location>
        <begin position="23"/>
        <end position="166"/>
    </location>
</feature>
<dbReference type="KEGG" id="bbac:EP01_10600"/>
<reference evidence="2 3" key="1">
    <citation type="submission" date="2017-04" db="EMBL/GenBank/DDBJ databases">
        <title>Whole genome sequence of Bdellovibrio bacteriovorus strain SSB218315.</title>
        <authorList>
            <person name="Oyedara O."/>
            <person name="Rodriguez-Perez M.A."/>
        </authorList>
    </citation>
    <scope>NUCLEOTIDE SEQUENCE [LARGE SCALE GENOMIC DNA]</scope>
    <source>
        <strain evidence="2 3">SSB218315</strain>
    </source>
</reference>
<proteinExistence type="predicted"/>
<name>A0A1Z3N634_BDEBC</name>
<dbReference type="Gene3D" id="2.80.10.50">
    <property type="match status" value="1"/>
</dbReference>
<feature type="signal peptide" evidence="1">
    <location>
        <begin position="1"/>
        <end position="22"/>
    </location>
</feature>
<evidence type="ECO:0000313" key="3">
    <source>
        <dbReference type="Proteomes" id="UP000197003"/>
    </source>
</evidence>
<dbReference type="SUPFAM" id="SSF50405">
    <property type="entry name" value="Actin-crosslinking proteins"/>
    <property type="match status" value="1"/>
</dbReference>
<dbReference type="InterPro" id="IPR008999">
    <property type="entry name" value="Actin-crosslinking"/>
</dbReference>
<keyword evidence="1" id="KW-0732">Signal</keyword>
<dbReference type="RefSeq" id="WP_038450143.1">
    <property type="nucleotide sequence ID" value="NZ_AP029059.1"/>
</dbReference>
<protein>
    <recommendedName>
        <fullName evidence="4">Ricin B lectin domain-containing protein</fullName>
    </recommendedName>
</protein>
<evidence type="ECO:0008006" key="4">
    <source>
        <dbReference type="Google" id="ProtNLM"/>
    </source>
</evidence>
<dbReference type="PROSITE" id="PS51257">
    <property type="entry name" value="PROKAR_LIPOPROTEIN"/>
    <property type="match status" value="1"/>
</dbReference>
<organism evidence="2 3">
    <name type="scientific">Bdellovibrio bacteriovorus</name>
    <dbReference type="NCBI Taxonomy" id="959"/>
    <lineage>
        <taxon>Bacteria</taxon>
        <taxon>Pseudomonadati</taxon>
        <taxon>Bdellovibrionota</taxon>
        <taxon>Bdellovibrionia</taxon>
        <taxon>Bdellovibrionales</taxon>
        <taxon>Pseudobdellovibrionaceae</taxon>
        <taxon>Bdellovibrio</taxon>
    </lineage>
</organism>
<dbReference type="OrthoDB" id="9783748at2"/>
<dbReference type="AlphaFoldDB" id="A0A1Z3N634"/>
<dbReference type="GeneID" id="93013771"/>